<comment type="caution">
    <text evidence="4">The sequence shown here is derived from an EMBL/GenBank/DDBJ whole genome shotgun (WGS) entry which is preliminary data.</text>
</comment>
<dbReference type="eggNOG" id="COG3103">
    <property type="taxonomic scope" value="Bacteria"/>
</dbReference>
<evidence type="ECO:0000313" key="4">
    <source>
        <dbReference type="EMBL" id="EYF02025.1"/>
    </source>
</evidence>
<dbReference type="STRING" id="1192034.CAP_7504"/>
<feature type="region of interest" description="Disordered" evidence="1">
    <location>
        <begin position="215"/>
        <end position="242"/>
    </location>
</feature>
<keyword evidence="2" id="KW-0472">Membrane</keyword>
<dbReference type="InterPro" id="IPR003646">
    <property type="entry name" value="SH3-like_bac-type"/>
</dbReference>
<gene>
    <name evidence="4" type="ORF">CAP_7504</name>
</gene>
<organism evidence="4 5">
    <name type="scientific">Chondromyces apiculatus DSM 436</name>
    <dbReference type="NCBI Taxonomy" id="1192034"/>
    <lineage>
        <taxon>Bacteria</taxon>
        <taxon>Pseudomonadati</taxon>
        <taxon>Myxococcota</taxon>
        <taxon>Polyangia</taxon>
        <taxon>Polyangiales</taxon>
        <taxon>Polyangiaceae</taxon>
        <taxon>Chondromyces</taxon>
    </lineage>
</organism>
<dbReference type="Proteomes" id="UP000019678">
    <property type="component" value="Unassembled WGS sequence"/>
</dbReference>
<dbReference type="Pfam" id="PF08239">
    <property type="entry name" value="SH3_3"/>
    <property type="match status" value="1"/>
</dbReference>
<evidence type="ECO:0000256" key="1">
    <source>
        <dbReference type="SAM" id="MobiDB-lite"/>
    </source>
</evidence>
<keyword evidence="2" id="KW-0812">Transmembrane</keyword>
<feature type="transmembrane region" description="Helical" evidence="2">
    <location>
        <begin position="23"/>
        <end position="41"/>
    </location>
</feature>
<proteinExistence type="predicted"/>
<keyword evidence="2" id="KW-1133">Transmembrane helix</keyword>
<name>A0A017SZL4_9BACT</name>
<evidence type="ECO:0000313" key="5">
    <source>
        <dbReference type="Proteomes" id="UP000019678"/>
    </source>
</evidence>
<dbReference type="AlphaFoldDB" id="A0A017SZL4"/>
<feature type="domain" description="SH3b" evidence="3">
    <location>
        <begin position="252"/>
        <end position="295"/>
    </location>
</feature>
<dbReference type="Gene3D" id="2.30.30.40">
    <property type="entry name" value="SH3 Domains"/>
    <property type="match status" value="1"/>
</dbReference>
<keyword evidence="5" id="KW-1185">Reference proteome</keyword>
<dbReference type="OrthoDB" id="5501347at2"/>
<dbReference type="EMBL" id="ASRX01000067">
    <property type="protein sequence ID" value="EYF02025.1"/>
    <property type="molecule type" value="Genomic_DNA"/>
</dbReference>
<reference evidence="4 5" key="1">
    <citation type="submission" date="2013-05" db="EMBL/GenBank/DDBJ databases">
        <title>Genome assembly of Chondromyces apiculatus DSM 436.</title>
        <authorList>
            <person name="Sharma G."/>
            <person name="Khatri I."/>
            <person name="Kaur C."/>
            <person name="Mayilraj S."/>
            <person name="Subramanian S."/>
        </authorList>
    </citation>
    <scope>NUCLEOTIDE SEQUENCE [LARGE SCALE GENOMIC DNA]</scope>
    <source>
        <strain evidence="4 5">DSM 436</strain>
    </source>
</reference>
<dbReference type="RefSeq" id="WP_044248191.1">
    <property type="nucleotide sequence ID" value="NZ_ASRX01000067.1"/>
</dbReference>
<accession>A0A017SZL4</accession>
<protein>
    <recommendedName>
        <fullName evidence="3">SH3b domain-containing protein</fullName>
    </recommendedName>
</protein>
<sequence length="299" mass="31463">MATVKKERPLVVSIPRPSDEQPVWSKVGIVALIGFVVGVAWPRVFGVRIGPGVPGEGRSEAEAAATAAPAAPAPVDTAALAAPAPAPDAAEKNTQLVVIAPGTVTRCADKKNKKVDECDDLRFDPIALPKLNELSECPSAVGLEGKLTIGIDLNFEKKELQVVAGKKKSSLPSSTVNGILQCAARELNTVSLDAIAHKHPRYSLAYNATFYPPGKHPGDAKTGEGGEGSEAGSPGNDGANGTADIAWDTALVRSEPKSGDVVLRLVRGTRVKLIEKRDDWYKIDHRGKSGWVFRGAIGQ</sequence>
<evidence type="ECO:0000256" key="2">
    <source>
        <dbReference type="SAM" id="Phobius"/>
    </source>
</evidence>
<evidence type="ECO:0000259" key="3">
    <source>
        <dbReference type="Pfam" id="PF08239"/>
    </source>
</evidence>